<reference evidence="1 2" key="1">
    <citation type="submission" date="2018-10" db="EMBL/GenBank/DDBJ databases">
        <title>Phylogenomics of Brevibacillus.</title>
        <authorList>
            <person name="Dunlap C."/>
        </authorList>
    </citation>
    <scope>NUCLEOTIDE SEQUENCE [LARGE SCALE GENOMIC DNA]</scope>
    <source>
        <strain evidence="1 2">JCM 15716</strain>
    </source>
</reference>
<dbReference type="AlphaFoldDB" id="A0A3M8DD75"/>
<name>A0A3M8DD75_9BACL</name>
<dbReference type="RefSeq" id="WP_122919375.1">
    <property type="nucleotide sequence ID" value="NZ_RHHQ01000013.1"/>
</dbReference>
<gene>
    <name evidence="1" type="ORF">EDM56_18370</name>
</gene>
<evidence type="ECO:0000313" key="2">
    <source>
        <dbReference type="Proteomes" id="UP000271031"/>
    </source>
</evidence>
<dbReference type="InterPro" id="IPR011024">
    <property type="entry name" value="G_crystallin-like"/>
</dbReference>
<evidence type="ECO:0000313" key="1">
    <source>
        <dbReference type="EMBL" id="RNB85963.1"/>
    </source>
</evidence>
<dbReference type="OrthoDB" id="2654857at2"/>
<proteinExistence type="predicted"/>
<dbReference type="Gene3D" id="2.60.20.10">
    <property type="entry name" value="Crystallins"/>
    <property type="match status" value="1"/>
</dbReference>
<sequence length="123" mass="14075">METSLRLSLYSQKNYKGRRIRFKRGGVAIRDMHAFDFNNRLSSFRVSNLREPDNVTLVLFSAANFKGKVRVFRGSQNIPRLSRFGFDNITTSLILVCGRMSDETISQICRTGQIPKNILVISD</sequence>
<protein>
    <submittedName>
        <fullName evidence="1">Uncharacterized protein</fullName>
    </submittedName>
</protein>
<dbReference type="SUPFAM" id="SSF49695">
    <property type="entry name" value="gamma-Crystallin-like"/>
    <property type="match status" value="1"/>
</dbReference>
<accession>A0A3M8DD75</accession>
<comment type="caution">
    <text evidence="1">The sequence shown here is derived from an EMBL/GenBank/DDBJ whole genome shotgun (WGS) entry which is preliminary data.</text>
</comment>
<keyword evidence="2" id="KW-1185">Reference proteome</keyword>
<organism evidence="1 2">
    <name type="scientific">Brevibacillus fluminis</name>
    <dbReference type="NCBI Taxonomy" id="511487"/>
    <lineage>
        <taxon>Bacteria</taxon>
        <taxon>Bacillati</taxon>
        <taxon>Bacillota</taxon>
        <taxon>Bacilli</taxon>
        <taxon>Bacillales</taxon>
        <taxon>Paenibacillaceae</taxon>
        <taxon>Brevibacillus</taxon>
    </lineage>
</organism>
<dbReference type="EMBL" id="RHHQ01000013">
    <property type="protein sequence ID" value="RNB85963.1"/>
    <property type="molecule type" value="Genomic_DNA"/>
</dbReference>
<dbReference type="Proteomes" id="UP000271031">
    <property type="component" value="Unassembled WGS sequence"/>
</dbReference>